<proteinExistence type="predicted"/>
<dbReference type="GO" id="GO:0016020">
    <property type="term" value="C:membrane"/>
    <property type="evidence" value="ECO:0007669"/>
    <property type="project" value="UniProtKB-SubCell"/>
</dbReference>
<keyword evidence="4 5" id="KW-0472">Membrane</keyword>
<keyword evidence="3 5" id="KW-1133">Transmembrane helix</keyword>
<protein>
    <submittedName>
        <fullName evidence="6">Uncharacterized protein</fullName>
    </submittedName>
</protein>
<feature type="transmembrane region" description="Helical" evidence="5">
    <location>
        <begin position="237"/>
        <end position="259"/>
    </location>
</feature>
<keyword evidence="2 5" id="KW-0812">Transmembrane</keyword>
<feature type="transmembrane region" description="Helical" evidence="5">
    <location>
        <begin position="271"/>
        <end position="290"/>
    </location>
</feature>
<dbReference type="AlphaFoldDB" id="A0A3A2ZSB3"/>
<evidence type="ECO:0000256" key="3">
    <source>
        <dbReference type="ARBA" id="ARBA00022989"/>
    </source>
</evidence>
<reference evidence="7" key="1">
    <citation type="submission" date="2017-02" db="EMBL/GenBank/DDBJ databases">
        <authorList>
            <person name="Tafer H."/>
            <person name="Lopandic K."/>
        </authorList>
    </citation>
    <scope>NUCLEOTIDE SEQUENCE [LARGE SCALE GENOMIC DNA]</scope>
    <source>
        <strain evidence="7">CBS 366.77</strain>
    </source>
</reference>
<evidence type="ECO:0000256" key="2">
    <source>
        <dbReference type="ARBA" id="ARBA00022692"/>
    </source>
</evidence>
<name>A0A3A2ZSB3_9EURO</name>
<evidence type="ECO:0000256" key="4">
    <source>
        <dbReference type="ARBA" id="ARBA00023136"/>
    </source>
</evidence>
<sequence>MSTSEAPSNRFSRPKLWHATFILPRTGQRLKGLVDLRNPVSNRDNDEERRGLLTGQIEAGRGRVIPNIRRKLSSIWLSLYRSFSSELGIGVLKCTLAYFLGSLATFVPAIATMVGHRQDSTHLVATVTVYFHPARSKGSMYKALICACLAFVYAAFLSITSMCVTMFFQDTLDLLSLGHALVLILFCGGGLGFIGWIKQKLSDPLVNVACSLASLSTITILTKEGAVQKGDLSFGKIFQVLKMVIMGVVATMTVSFLVFPISARKKLRSNLTVVTETLAIMLAIITESFLKGSEKELLDAEFTNAAARHKAAYSVLDNLVKEAKLEHFAAGTEKEYRLEKKLARKVQDITHNLGGLRSAAALQFQLLKQTGQDAGPSGMNTSAQRSWSFYDQHPLSDLVDERAEDQGRRLDAGIRRNSATRGEAAEQSLLAEDIFSLFISHLGPSMRSLAFTLSEIFKEIPFGPAPGYKVSINSRLGISLDRAIDLYRESREKALTSIYRQKEVLKIRTLETEADLEEVSASCGHFSFSLLQFSEQLGELLVVLDELQLEAEERPNGRSWSWMKFWRHGEAQENAVEASTSGKA</sequence>
<organism evidence="6 7">
    <name type="scientific">Aspergillus sclerotialis</name>
    <dbReference type="NCBI Taxonomy" id="2070753"/>
    <lineage>
        <taxon>Eukaryota</taxon>
        <taxon>Fungi</taxon>
        <taxon>Dikarya</taxon>
        <taxon>Ascomycota</taxon>
        <taxon>Pezizomycotina</taxon>
        <taxon>Eurotiomycetes</taxon>
        <taxon>Eurotiomycetidae</taxon>
        <taxon>Eurotiales</taxon>
        <taxon>Aspergillaceae</taxon>
        <taxon>Aspergillus</taxon>
        <taxon>Aspergillus subgen. Polypaecilum</taxon>
    </lineage>
</organism>
<evidence type="ECO:0000313" key="6">
    <source>
        <dbReference type="EMBL" id="RJE25936.1"/>
    </source>
</evidence>
<dbReference type="OrthoDB" id="68611at2759"/>
<evidence type="ECO:0000256" key="5">
    <source>
        <dbReference type="SAM" id="Phobius"/>
    </source>
</evidence>
<accession>A0A3A2ZSB3</accession>
<dbReference type="PANTHER" id="PTHR47804">
    <property type="entry name" value="60S RIBOSOMAL PROTEIN L19"/>
    <property type="match status" value="1"/>
</dbReference>
<comment type="subcellular location">
    <subcellularLocation>
        <location evidence="1">Membrane</location>
        <topology evidence="1">Multi-pass membrane protein</topology>
    </subcellularLocation>
</comment>
<dbReference type="EMBL" id="MVGC01000033">
    <property type="protein sequence ID" value="RJE25936.1"/>
    <property type="molecule type" value="Genomic_DNA"/>
</dbReference>
<feature type="transmembrane region" description="Helical" evidence="5">
    <location>
        <begin position="204"/>
        <end position="222"/>
    </location>
</feature>
<gene>
    <name evidence="6" type="ORF">PHISCL_01705</name>
</gene>
<comment type="caution">
    <text evidence="6">The sequence shown here is derived from an EMBL/GenBank/DDBJ whole genome shotgun (WGS) entry which is preliminary data.</text>
</comment>
<dbReference type="STRING" id="2070753.A0A3A2ZSB3"/>
<keyword evidence="7" id="KW-1185">Reference proteome</keyword>
<feature type="transmembrane region" description="Helical" evidence="5">
    <location>
        <begin position="174"/>
        <end position="197"/>
    </location>
</feature>
<dbReference type="Proteomes" id="UP000266188">
    <property type="component" value="Unassembled WGS sequence"/>
</dbReference>
<feature type="transmembrane region" description="Helical" evidence="5">
    <location>
        <begin position="143"/>
        <end position="168"/>
    </location>
</feature>
<evidence type="ECO:0000313" key="7">
    <source>
        <dbReference type="Proteomes" id="UP000266188"/>
    </source>
</evidence>
<dbReference type="PANTHER" id="PTHR47804:SF1">
    <property type="entry name" value="DUF2421 DOMAIN-CONTAINING PROTEIN"/>
    <property type="match status" value="1"/>
</dbReference>
<evidence type="ECO:0000256" key="1">
    <source>
        <dbReference type="ARBA" id="ARBA00004141"/>
    </source>
</evidence>
<dbReference type="InterPro" id="IPR052430">
    <property type="entry name" value="IVT-Associated"/>
</dbReference>